<dbReference type="OrthoDB" id="4476201at2759"/>
<dbReference type="EMBL" id="JARH01001094">
    <property type="protein sequence ID" value="EXF72973.1"/>
    <property type="molecule type" value="Genomic_DNA"/>
</dbReference>
<dbReference type="KEGG" id="cfj:CFIO01_04679"/>
<organism evidence="2 3">
    <name type="scientific">Colletotrichum fioriniae PJ7</name>
    <dbReference type="NCBI Taxonomy" id="1445577"/>
    <lineage>
        <taxon>Eukaryota</taxon>
        <taxon>Fungi</taxon>
        <taxon>Dikarya</taxon>
        <taxon>Ascomycota</taxon>
        <taxon>Pezizomycotina</taxon>
        <taxon>Sordariomycetes</taxon>
        <taxon>Hypocreomycetidae</taxon>
        <taxon>Glomerellales</taxon>
        <taxon>Glomerellaceae</taxon>
        <taxon>Colletotrichum</taxon>
        <taxon>Colletotrichum acutatum species complex</taxon>
    </lineage>
</organism>
<protein>
    <submittedName>
        <fullName evidence="2">Heterokaryon incompatibility protein</fullName>
    </submittedName>
</protein>
<dbReference type="eggNOG" id="ENOG502RW3E">
    <property type="taxonomic scope" value="Eukaryota"/>
</dbReference>
<dbReference type="AlphaFoldDB" id="A0A010RLI2"/>
<dbReference type="PANTHER" id="PTHR24148">
    <property type="entry name" value="ANKYRIN REPEAT DOMAIN-CONTAINING PROTEIN 39 HOMOLOG-RELATED"/>
    <property type="match status" value="1"/>
</dbReference>
<evidence type="ECO:0000313" key="3">
    <source>
        <dbReference type="Proteomes" id="UP000020467"/>
    </source>
</evidence>
<keyword evidence="3" id="KW-1185">Reference proteome</keyword>
<dbReference type="Pfam" id="PF26639">
    <property type="entry name" value="Het-6_barrel"/>
    <property type="match status" value="1"/>
</dbReference>
<gene>
    <name evidence="2" type="ORF">CFIO01_04679</name>
</gene>
<accession>A0A010RLI2</accession>
<dbReference type="PANTHER" id="PTHR24148:SF73">
    <property type="entry name" value="HET DOMAIN PROTEIN (AFU_ORTHOLOGUE AFUA_8G01020)"/>
    <property type="match status" value="1"/>
</dbReference>
<comment type="caution">
    <text evidence="2">The sequence shown here is derived from an EMBL/GenBank/DDBJ whole genome shotgun (WGS) entry which is preliminary data.</text>
</comment>
<sequence length="719" mass="81844">MAMEAEEVREIQGLSPYRYTALPSESSIRLLQIFQDSSCAQGFLARLETYELDDAPPFWALSYTWGPSEFDEGSNASEKTKTQFTHIVCDGGRLRVGQNLFDFLRQFKNDIAFFAETSELGRQSRKANHSARLIYPENGFNLWVDAICIDQQESQERCHQVQLMGQIYEAARSVIVWLGTTEPPYEVYWVVRCFIPQILEVARVASNADVLQQVGPELDHPGIIQLLGKDFCDEWRKSYPVYFNFFLKKRWLTRGWVVQEAAIPHSEDIVLQCGRVQFAWSDINKLSAFILRVRCDEKLIRRLGELLPDWNKRPGTIDRLWNSTKSSLSAFRREKVSNGMSHWQKQRWGATTDGAMRHAEVLQTLHRLRIYNFENPLDHIYGALGVIQRILGRNYQVEVDPSYDVSVEVVYTQVTTWLIKHLSNLDILGLAGLTDGRLPNLPSWVPDFSSHGPEHYTSLQRLRQLARGSDFPRTFDATSTADGASSHVARSHGLTTLILEGILIDRVSQIQTSKFDRQNVFTNATWLHRMRSRQSVYESTGESFMDVAVSTLIADVKLLKDSQESRREWAQRCIAYSDDMSLGDRDKEDSSMVMPIETSTQHSDAAIPEDSLSESLIEDPLSKLVHFIASGRRLLETEKGYLGLGSAASEVDDEVWLIRGCRMPLLLRKIPVDTSHDDNSTNTNGEKYVLVGEAYVHGIMYGELMTSDFTPRCQTVSVV</sequence>
<name>A0A010RLI2_9PEZI</name>
<dbReference type="InterPro" id="IPR052895">
    <property type="entry name" value="HetReg/Transcr_Mod"/>
</dbReference>
<dbReference type="InterPro" id="IPR010730">
    <property type="entry name" value="HET"/>
</dbReference>
<proteinExistence type="predicted"/>
<dbReference type="HOGENOM" id="CLU_004184_7_0_1"/>
<dbReference type="Pfam" id="PF06985">
    <property type="entry name" value="HET"/>
    <property type="match status" value="1"/>
</dbReference>
<dbReference type="Proteomes" id="UP000020467">
    <property type="component" value="Unassembled WGS sequence"/>
</dbReference>
<reference evidence="2 3" key="1">
    <citation type="submission" date="2014-02" db="EMBL/GenBank/DDBJ databases">
        <title>The genome sequence of Colletotrichum fioriniae PJ7.</title>
        <authorList>
            <person name="Baroncelli R."/>
            <person name="Thon M.R."/>
        </authorList>
    </citation>
    <scope>NUCLEOTIDE SEQUENCE [LARGE SCALE GENOMIC DNA]</scope>
    <source>
        <strain evidence="2 3">PJ7</strain>
    </source>
</reference>
<evidence type="ECO:0000259" key="1">
    <source>
        <dbReference type="Pfam" id="PF06985"/>
    </source>
</evidence>
<feature type="domain" description="Heterokaryon incompatibility" evidence="1">
    <location>
        <begin position="59"/>
        <end position="260"/>
    </location>
</feature>
<evidence type="ECO:0000313" key="2">
    <source>
        <dbReference type="EMBL" id="EXF72973.1"/>
    </source>
</evidence>